<evidence type="ECO:0000313" key="1">
    <source>
        <dbReference type="EMBL" id="RAK29719.1"/>
    </source>
</evidence>
<keyword evidence="2" id="KW-1185">Reference proteome</keyword>
<sequence>MRNDLDSVDEVSQPSADDVHRLLNAFRSTLDGTCSASTKAVPAALAGHVVDPETGIRRPLGQTRQLLLGQVDRAFDLTPLERTVVSLSYGLHLLRMPATHETGPSMATLLPAPAASTGRPRTSDPHLLGVNGVRHCRSKALAKLAAVWTPEPGPEPVVPAVEPAATKAAWFRHATTRLDEADRFALVLNALRSARRTCGSVPEIRDELWLDLDWWEFRNARSRLGVALGRPDRPVNQVRLARAEARMSIALWDLLAGVRETAARNTGSLTSLVVPSRFVSDIVGLDSPVEAARSAIVSLEQQGLRGVTDPDLALLVAWLEPTLPDELDAEWCGRAAAVVTRAAADHPALQSMGSNWFDIATARGAPVRVLAEAALNLSVAYSARRRYAESAHALNSFAPSAGTDPLTAGLLAIGQAAWRRRALSEVLRSHRTFDLDRARQMAADGVRHSQTAVEQIRRAGADGISAELRATVRLAEALALGSALLHTTTVRPGRAAAALSARATTLFDTTADLVSRHSATNDLLAYERARFQVITDIAHSLERGDQMTEFGVLSRARRL</sequence>
<dbReference type="AlphaFoldDB" id="A0A327Z315"/>
<dbReference type="EMBL" id="QLMJ01000017">
    <property type="protein sequence ID" value="RAK29719.1"/>
    <property type="molecule type" value="Genomic_DNA"/>
</dbReference>
<gene>
    <name evidence="1" type="ORF">B0I29_11745</name>
</gene>
<comment type="caution">
    <text evidence="1">The sequence shown here is derived from an EMBL/GenBank/DDBJ whole genome shotgun (WGS) entry which is preliminary data.</text>
</comment>
<organism evidence="1 2">
    <name type="scientific">Actinoplanes lutulentus</name>
    <dbReference type="NCBI Taxonomy" id="1287878"/>
    <lineage>
        <taxon>Bacteria</taxon>
        <taxon>Bacillati</taxon>
        <taxon>Actinomycetota</taxon>
        <taxon>Actinomycetes</taxon>
        <taxon>Micromonosporales</taxon>
        <taxon>Micromonosporaceae</taxon>
        <taxon>Actinoplanes</taxon>
    </lineage>
</organism>
<name>A0A327Z315_9ACTN</name>
<evidence type="ECO:0000313" key="2">
    <source>
        <dbReference type="Proteomes" id="UP000249341"/>
    </source>
</evidence>
<reference evidence="1 2" key="1">
    <citation type="submission" date="2018-06" db="EMBL/GenBank/DDBJ databases">
        <title>Genomic Encyclopedia of Type Strains, Phase III (KMG-III): the genomes of soil and plant-associated and newly described type strains.</title>
        <authorList>
            <person name="Whitman W."/>
        </authorList>
    </citation>
    <scope>NUCLEOTIDE SEQUENCE [LARGE SCALE GENOMIC DNA]</scope>
    <source>
        <strain evidence="1 2">CGMCC 4.7090</strain>
    </source>
</reference>
<accession>A0A327Z315</accession>
<protein>
    <submittedName>
        <fullName evidence="1">Uncharacterized protein</fullName>
    </submittedName>
</protein>
<proteinExistence type="predicted"/>
<dbReference type="Proteomes" id="UP000249341">
    <property type="component" value="Unassembled WGS sequence"/>
</dbReference>